<organism evidence="1 2">
    <name type="scientific">Avena sativa</name>
    <name type="common">Oat</name>
    <dbReference type="NCBI Taxonomy" id="4498"/>
    <lineage>
        <taxon>Eukaryota</taxon>
        <taxon>Viridiplantae</taxon>
        <taxon>Streptophyta</taxon>
        <taxon>Embryophyta</taxon>
        <taxon>Tracheophyta</taxon>
        <taxon>Spermatophyta</taxon>
        <taxon>Magnoliopsida</taxon>
        <taxon>Liliopsida</taxon>
        <taxon>Poales</taxon>
        <taxon>Poaceae</taxon>
        <taxon>BOP clade</taxon>
        <taxon>Pooideae</taxon>
        <taxon>Poodae</taxon>
        <taxon>Poeae</taxon>
        <taxon>Poeae Chloroplast Group 1 (Aveneae type)</taxon>
        <taxon>Aveninae</taxon>
        <taxon>Avena</taxon>
    </lineage>
</organism>
<sequence length="412" mass="45551">MHTQHSSSYSGRRLTNEPSSNELRDAAMHNQLSASRSRNHAATFHPLKENWNDGPSMHIQNSSSYSGRLLTNEPSSKELRDAAMHNQLSASRSWNHAATFHPLKENWNDGHSMDTENSSSYSGRVLTKEPGSNELEHAAMHNKLSASRSRNHAATFPSLKENSNDGCVVMLDETSASNSGAHASASVPSRAQAFEEKIIQNIAPPQVLEQNNPGTLELGTFWLCHPGSEKFTSQRLMPNIGLPTVDIKGKRPAASEVDQIKVKILRLNVASFVAQGGLNSAAGVLIRNDSTAEFISASCFSPILRTEPTLLFAAACCKGIKIALSYQPTTIVLESHLLYTLRNPLYFAPNQQPDIVQLTDFLRQVHPHFVTRSISEESNIAACRLALNVLHLKESYMFFNDPPEWLVPYLEE</sequence>
<protein>
    <submittedName>
        <fullName evidence="1">Uncharacterized protein</fullName>
    </submittedName>
</protein>
<reference evidence="1" key="2">
    <citation type="submission" date="2025-09" db="UniProtKB">
        <authorList>
            <consortium name="EnsemblPlants"/>
        </authorList>
    </citation>
    <scope>IDENTIFICATION</scope>
</reference>
<dbReference type="EnsemblPlants" id="AVESA.00010b.r2.1DG0170400.1">
    <property type="protein sequence ID" value="AVESA.00010b.r2.1DG0170400.1.CDS"/>
    <property type="gene ID" value="AVESA.00010b.r2.1DG0170400"/>
</dbReference>
<reference evidence="1" key="1">
    <citation type="submission" date="2021-05" db="EMBL/GenBank/DDBJ databases">
        <authorList>
            <person name="Scholz U."/>
            <person name="Mascher M."/>
            <person name="Fiebig A."/>
        </authorList>
    </citation>
    <scope>NUCLEOTIDE SEQUENCE [LARGE SCALE GENOMIC DNA]</scope>
</reference>
<dbReference type="Proteomes" id="UP001732700">
    <property type="component" value="Chromosome 1D"/>
</dbReference>
<evidence type="ECO:0000313" key="1">
    <source>
        <dbReference type="EnsemblPlants" id="AVESA.00010b.r2.1DG0170400.1.CDS"/>
    </source>
</evidence>
<keyword evidence="2" id="KW-1185">Reference proteome</keyword>
<name>A0ACD5U3G3_AVESA</name>
<evidence type="ECO:0000313" key="2">
    <source>
        <dbReference type="Proteomes" id="UP001732700"/>
    </source>
</evidence>
<accession>A0ACD5U3G3</accession>
<proteinExistence type="predicted"/>